<dbReference type="EMBL" id="FOOU01000015">
    <property type="protein sequence ID" value="SFG84609.1"/>
    <property type="molecule type" value="Genomic_DNA"/>
</dbReference>
<gene>
    <name evidence="1" type="ORF">SAMN05216175_11578</name>
</gene>
<sequence length="327" mass="37111">MAFFALTITGVAVADSGIASGWRENTRWAVDLSTRFSRDLRQNHQSSQQVVGFDLHKVFTGEQGDFATLVFQPYWVRLHDVKNPGFYFDGGDDAELTWRIANINYTGLSHGSFNLRVGHFEVPFGLEQNIDTNGTLRQYSFRDRGIKADWGVSVNGVLSEFDYEIALTRGSGNNISERDDPYVFAGRLGTPSTGNMIVGFSWFDGKVLAANGAVERQRLAIDMAYYYRQWETLLEVSAGNNAGANRSNVLAELSWRNPMETFHSYSQFRYVREEGNNHWLDKSSVTLGLEWKVNRFVDVSTQWFKELDVLQEQKTASIVAVQLRVRI</sequence>
<protein>
    <submittedName>
        <fullName evidence="1">Phosphate-selective porin O and P</fullName>
    </submittedName>
</protein>
<dbReference type="Proteomes" id="UP000198623">
    <property type="component" value="Unassembled WGS sequence"/>
</dbReference>
<reference evidence="2" key="1">
    <citation type="submission" date="2016-10" db="EMBL/GenBank/DDBJ databases">
        <authorList>
            <person name="Varghese N."/>
            <person name="Submissions S."/>
        </authorList>
    </citation>
    <scope>NUCLEOTIDE SEQUENCE [LARGE SCALE GENOMIC DNA]</scope>
    <source>
        <strain evidence="2">CGMCC 1.10971</strain>
    </source>
</reference>
<name>A0A1I2V808_9GAMM</name>
<dbReference type="STRING" id="1045558.SAMN05216175_11578"/>
<accession>A0A1I2V808</accession>
<keyword evidence="2" id="KW-1185">Reference proteome</keyword>
<evidence type="ECO:0000313" key="1">
    <source>
        <dbReference type="EMBL" id="SFG84609.1"/>
    </source>
</evidence>
<dbReference type="InterPro" id="IPR023614">
    <property type="entry name" value="Porin_dom_sf"/>
</dbReference>
<proteinExistence type="predicted"/>
<organism evidence="1 2">
    <name type="scientific">Neptunomonas qingdaonensis</name>
    <dbReference type="NCBI Taxonomy" id="1045558"/>
    <lineage>
        <taxon>Bacteria</taxon>
        <taxon>Pseudomonadati</taxon>
        <taxon>Pseudomonadota</taxon>
        <taxon>Gammaproteobacteria</taxon>
        <taxon>Oceanospirillales</taxon>
        <taxon>Oceanospirillaceae</taxon>
        <taxon>Neptunomonas</taxon>
    </lineage>
</organism>
<evidence type="ECO:0000313" key="2">
    <source>
        <dbReference type="Proteomes" id="UP000198623"/>
    </source>
</evidence>
<dbReference type="AlphaFoldDB" id="A0A1I2V808"/>
<dbReference type="Gene3D" id="2.40.160.10">
    <property type="entry name" value="Porin"/>
    <property type="match status" value="1"/>
</dbReference>